<dbReference type="RefSeq" id="WP_377857998.1">
    <property type="nucleotide sequence ID" value="NZ_JBHLZU010000022.1"/>
</dbReference>
<comment type="caution">
    <text evidence="2">The sequence shown here is derived from an EMBL/GenBank/DDBJ whole genome shotgun (WGS) entry which is preliminary data.</text>
</comment>
<protein>
    <submittedName>
        <fullName evidence="2">Uncharacterized protein</fullName>
    </submittedName>
</protein>
<reference evidence="2 3" key="1">
    <citation type="submission" date="2024-09" db="EMBL/GenBank/DDBJ databases">
        <authorList>
            <person name="Sun Q."/>
            <person name="Mori K."/>
        </authorList>
    </citation>
    <scope>NUCLEOTIDE SEQUENCE [LARGE SCALE GENOMIC DNA]</scope>
    <source>
        <strain evidence="2 3">TBRC 7907</strain>
    </source>
</reference>
<organism evidence="2 3">
    <name type="scientific">Allokutzneria oryzae</name>
    <dbReference type="NCBI Taxonomy" id="1378989"/>
    <lineage>
        <taxon>Bacteria</taxon>
        <taxon>Bacillati</taxon>
        <taxon>Actinomycetota</taxon>
        <taxon>Actinomycetes</taxon>
        <taxon>Pseudonocardiales</taxon>
        <taxon>Pseudonocardiaceae</taxon>
        <taxon>Allokutzneria</taxon>
    </lineage>
</organism>
<name>A0ABV6A398_9PSEU</name>
<evidence type="ECO:0000313" key="2">
    <source>
        <dbReference type="EMBL" id="MFB9907578.1"/>
    </source>
</evidence>
<accession>A0ABV6A398</accession>
<evidence type="ECO:0000256" key="1">
    <source>
        <dbReference type="SAM" id="SignalP"/>
    </source>
</evidence>
<evidence type="ECO:0000313" key="3">
    <source>
        <dbReference type="Proteomes" id="UP001589693"/>
    </source>
</evidence>
<dbReference type="Proteomes" id="UP001589693">
    <property type="component" value="Unassembled WGS sequence"/>
</dbReference>
<sequence length="121" mass="12471">MGSARLHCVLAGAVAVAASAALALPLSATAETSHFAKAADLACGFTDAVTASNAGWNDGPYWRNCKDKHVEITLHNAVTSPRNVCIPPHRPGEAASLKGLLGFYEIVRADERGLCNTGGVG</sequence>
<feature type="chain" id="PRO_5045376240" evidence="1">
    <location>
        <begin position="31"/>
        <end position="121"/>
    </location>
</feature>
<proteinExistence type="predicted"/>
<keyword evidence="1" id="KW-0732">Signal</keyword>
<dbReference type="EMBL" id="JBHLZU010000022">
    <property type="protein sequence ID" value="MFB9907578.1"/>
    <property type="molecule type" value="Genomic_DNA"/>
</dbReference>
<gene>
    <name evidence="2" type="ORF">ACFFQA_26900</name>
</gene>
<feature type="signal peptide" evidence="1">
    <location>
        <begin position="1"/>
        <end position="30"/>
    </location>
</feature>
<keyword evidence="3" id="KW-1185">Reference proteome</keyword>